<proteinExistence type="predicted"/>
<dbReference type="Gene3D" id="3.40.50.880">
    <property type="match status" value="1"/>
</dbReference>
<dbReference type="GO" id="GO:0016811">
    <property type="term" value="F:hydrolase activity, acting on carbon-nitrogen (but not peptide) bonds, in linear amides"/>
    <property type="evidence" value="ECO:0007669"/>
    <property type="project" value="InterPro"/>
</dbReference>
<dbReference type="InterPro" id="IPR044668">
    <property type="entry name" value="PuuD-like"/>
</dbReference>
<dbReference type="GO" id="GO:0005829">
    <property type="term" value="C:cytosol"/>
    <property type="evidence" value="ECO:0007669"/>
    <property type="project" value="TreeGrafter"/>
</dbReference>
<keyword evidence="1" id="KW-0315">Glutamine amidotransferase</keyword>
<dbReference type="RefSeq" id="WP_005977225.1">
    <property type="nucleotide sequence ID" value="NZ_BAABXY010000001.1"/>
</dbReference>
<dbReference type="AlphaFoldDB" id="A0AAX2JAZ1"/>
<dbReference type="GeneID" id="78456086"/>
<evidence type="ECO:0000313" key="1">
    <source>
        <dbReference type="EMBL" id="SQJ02652.1"/>
    </source>
</evidence>
<dbReference type="EC" id="2.4.2.-" evidence="1"/>
<dbReference type="InterPro" id="IPR011697">
    <property type="entry name" value="Peptidase_C26"/>
</dbReference>
<dbReference type="SUPFAM" id="SSF52317">
    <property type="entry name" value="Class I glutamine amidotransferase-like"/>
    <property type="match status" value="1"/>
</dbReference>
<dbReference type="GO" id="GO:0016757">
    <property type="term" value="F:glycosyltransferase activity"/>
    <property type="evidence" value="ECO:0007669"/>
    <property type="project" value="UniProtKB-KW"/>
</dbReference>
<keyword evidence="1" id="KW-0328">Glycosyltransferase</keyword>
<accession>A0AAX2JAZ1</accession>
<dbReference type="PROSITE" id="PS51273">
    <property type="entry name" value="GATASE_TYPE_1"/>
    <property type="match status" value="1"/>
</dbReference>
<organism evidence="1 2">
    <name type="scientific">Fusobacterium ulcerans</name>
    <dbReference type="NCBI Taxonomy" id="861"/>
    <lineage>
        <taxon>Bacteria</taxon>
        <taxon>Fusobacteriati</taxon>
        <taxon>Fusobacteriota</taxon>
        <taxon>Fusobacteriia</taxon>
        <taxon>Fusobacteriales</taxon>
        <taxon>Fusobacteriaceae</taxon>
        <taxon>Fusobacterium</taxon>
    </lineage>
</organism>
<sequence>MRPIIGITTFREMREKGEYNSINYGYAEAVLAAGGLPLFIPIVPEGVAKEYLEDYRLDGIIFSGGADVAPRFYGEDPGLQIPGIDTKRDIMEFELLEEAVKRKIPVLGICRGHQLINVAFDGTLYQDIDTQVQSAMGHHPSQISRDELFHSVSIKKESVLHDIFGDEKIYVNSFHHQAVKKLGRGLKATAFSCEGIVEAFETVDMNERFVLGIQWHPENLVNRYNEFLGIFKLLVDRAKEK</sequence>
<dbReference type="CDD" id="cd01745">
    <property type="entry name" value="GATase1_2"/>
    <property type="match status" value="1"/>
</dbReference>
<dbReference type="InterPro" id="IPR029062">
    <property type="entry name" value="Class_I_gatase-like"/>
</dbReference>
<dbReference type="PANTHER" id="PTHR43235">
    <property type="entry name" value="GLUTAMINE AMIDOTRANSFERASE PB2B2.05-RELATED"/>
    <property type="match status" value="1"/>
</dbReference>
<evidence type="ECO:0000313" key="2">
    <source>
        <dbReference type="Proteomes" id="UP000249008"/>
    </source>
</evidence>
<dbReference type="Pfam" id="PF07722">
    <property type="entry name" value="Peptidase_C26"/>
    <property type="match status" value="1"/>
</dbReference>
<dbReference type="Proteomes" id="UP000249008">
    <property type="component" value="Chromosome 1"/>
</dbReference>
<dbReference type="PANTHER" id="PTHR43235:SF1">
    <property type="entry name" value="GLUTAMINE AMIDOTRANSFERASE PB2B2.05-RELATED"/>
    <property type="match status" value="1"/>
</dbReference>
<reference evidence="1 2" key="1">
    <citation type="submission" date="2018-06" db="EMBL/GenBank/DDBJ databases">
        <authorList>
            <consortium name="Pathogen Informatics"/>
            <person name="Doyle S."/>
        </authorList>
    </citation>
    <scope>NUCLEOTIDE SEQUENCE [LARGE SCALE GENOMIC DNA]</scope>
    <source>
        <strain evidence="1 2">NCTC12112</strain>
    </source>
</reference>
<gene>
    <name evidence="1" type="ORF">NCTC12112_01525</name>
</gene>
<name>A0AAX2JAZ1_9FUSO</name>
<dbReference type="PRINTS" id="PR00097">
    <property type="entry name" value="ANTSNTHASEII"/>
</dbReference>
<dbReference type="PRINTS" id="PR00096">
    <property type="entry name" value="GATASE"/>
</dbReference>
<dbReference type="KEGG" id="ful:C4N20_14765"/>
<dbReference type="EMBL" id="LS483487">
    <property type="protein sequence ID" value="SQJ02652.1"/>
    <property type="molecule type" value="Genomic_DNA"/>
</dbReference>
<keyword evidence="1" id="KW-0808">Transferase</keyword>
<protein>
    <submittedName>
        <fullName evidence="1">Glutamine amidotransferase Rv2859c</fullName>
        <ecNumber evidence="1">2.4.2.-</ecNumber>
    </submittedName>
</protein>